<dbReference type="GO" id="GO:0005524">
    <property type="term" value="F:ATP binding"/>
    <property type="evidence" value="ECO:0007669"/>
    <property type="project" value="UniProtKB-UniRule"/>
</dbReference>
<evidence type="ECO:0000256" key="4">
    <source>
        <dbReference type="RuleBase" id="RU362109"/>
    </source>
</evidence>
<keyword evidence="8" id="KW-1185">Reference proteome</keyword>
<dbReference type="InterPro" id="IPR016135">
    <property type="entry name" value="UBQ-conjugating_enzyme/RWD"/>
</dbReference>
<dbReference type="InterPro" id="IPR023313">
    <property type="entry name" value="UBQ-conjugating_AS"/>
</dbReference>
<name>A0AAV5X1G5_9BILA</name>
<dbReference type="InterPro" id="IPR000608">
    <property type="entry name" value="UBC"/>
</dbReference>
<dbReference type="Pfam" id="PF00179">
    <property type="entry name" value="UQ_con"/>
    <property type="match status" value="1"/>
</dbReference>
<keyword evidence="4" id="KW-0547">Nucleotide-binding</keyword>
<comment type="similarity">
    <text evidence="4">Belongs to the ubiquitin-conjugating enzyme family.</text>
</comment>
<comment type="caution">
    <text evidence="7">The sequence shown here is derived from an EMBL/GenBank/DDBJ whole genome shotgun (WGS) entry which is preliminary data.</text>
</comment>
<evidence type="ECO:0000313" key="6">
    <source>
        <dbReference type="EMBL" id="GMT21013.1"/>
    </source>
</evidence>
<dbReference type="PROSITE" id="PS50127">
    <property type="entry name" value="UBC_2"/>
    <property type="match status" value="1"/>
</dbReference>
<dbReference type="EMBL" id="BTSY01000196">
    <property type="protein sequence ID" value="GMT37610.1"/>
    <property type="molecule type" value="Genomic_DNA"/>
</dbReference>
<evidence type="ECO:0000256" key="1">
    <source>
        <dbReference type="ARBA" id="ARBA00022679"/>
    </source>
</evidence>
<dbReference type="Proteomes" id="UP001432322">
    <property type="component" value="Unassembled WGS sequence"/>
</dbReference>
<dbReference type="Gene3D" id="3.10.110.10">
    <property type="entry name" value="Ubiquitin Conjugating Enzyme"/>
    <property type="match status" value="1"/>
</dbReference>
<dbReference type="EMBL" id="BTSY01000003">
    <property type="protein sequence ID" value="GMT21013.1"/>
    <property type="molecule type" value="Genomic_DNA"/>
</dbReference>
<feature type="active site" description="Glycyl thioester intermediate" evidence="3">
    <location>
        <position position="93"/>
    </location>
</feature>
<dbReference type="GO" id="GO:0016740">
    <property type="term" value="F:transferase activity"/>
    <property type="evidence" value="ECO:0007669"/>
    <property type="project" value="UniProtKB-KW"/>
</dbReference>
<dbReference type="SMART" id="SM00212">
    <property type="entry name" value="UBCc"/>
    <property type="match status" value="1"/>
</dbReference>
<evidence type="ECO:0000313" key="7">
    <source>
        <dbReference type="EMBL" id="GMT37610.1"/>
    </source>
</evidence>
<keyword evidence="1" id="KW-0808">Transferase</keyword>
<dbReference type="AlphaFoldDB" id="A0AAV5X1G5"/>
<feature type="domain" description="UBC core" evidence="5">
    <location>
        <begin position="4"/>
        <end position="158"/>
    </location>
</feature>
<sequence length="204" mass="22851">MSNLSVRRIQRECREVVTDGAFSDLGITIEVLDDAAFSHLKAEIRGPPDTPYENGRFILDIVFPNDYPFKALSAKFVTKVWHPNVSSQTGTICLDILKDKWSVASASFSLRTVLLSIQTLLSSPEPSDPQDAVVAKQYMSERPEFDRTARFWTQHFAGGPGEKDKDMVARINNVTLEIHNETEAISVLSCNNWDVVKAITYVKS</sequence>
<evidence type="ECO:0000256" key="3">
    <source>
        <dbReference type="PROSITE-ProRule" id="PRU10133"/>
    </source>
</evidence>
<gene>
    <name evidence="6" type="ORF">PFISCL1PPCAC_12310</name>
    <name evidence="7" type="ORF">PFISCL1PPCAC_28907</name>
</gene>
<dbReference type="PANTHER" id="PTHR24068">
    <property type="entry name" value="UBIQUITIN-CONJUGATING ENZYME E2"/>
    <property type="match status" value="1"/>
</dbReference>
<organism evidence="7 8">
    <name type="scientific">Pristionchus fissidentatus</name>
    <dbReference type="NCBI Taxonomy" id="1538716"/>
    <lineage>
        <taxon>Eukaryota</taxon>
        <taxon>Metazoa</taxon>
        <taxon>Ecdysozoa</taxon>
        <taxon>Nematoda</taxon>
        <taxon>Chromadorea</taxon>
        <taxon>Rhabditida</taxon>
        <taxon>Rhabditina</taxon>
        <taxon>Diplogasteromorpha</taxon>
        <taxon>Diplogasteroidea</taxon>
        <taxon>Neodiplogasteridae</taxon>
        <taxon>Pristionchus</taxon>
    </lineage>
</organism>
<dbReference type="SUPFAM" id="SSF54495">
    <property type="entry name" value="UBC-like"/>
    <property type="match status" value="1"/>
</dbReference>
<dbReference type="CDD" id="cd23800">
    <property type="entry name" value="UBCc_UBE2K"/>
    <property type="match status" value="1"/>
</dbReference>
<dbReference type="PROSITE" id="PS00183">
    <property type="entry name" value="UBC_1"/>
    <property type="match status" value="1"/>
</dbReference>
<protein>
    <recommendedName>
        <fullName evidence="5">UBC core domain-containing protein</fullName>
    </recommendedName>
</protein>
<accession>A0AAV5X1G5</accession>
<evidence type="ECO:0000259" key="5">
    <source>
        <dbReference type="PROSITE" id="PS50127"/>
    </source>
</evidence>
<evidence type="ECO:0000313" key="8">
    <source>
        <dbReference type="Proteomes" id="UP001432322"/>
    </source>
</evidence>
<keyword evidence="2 4" id="KW-0833">Ubl conjugation pathway</keyword>
<evidence type="ECO:0000256" key="2">
    <source>
        <dbReference type="ARBA" id="ARBA00022786"/>
    </source>
</evidence>
<proteinExistence type="inferred from homology"/>
<reference evidence="7" key="1">
    <citation type="submission" date="2023-10" db="EMBL/GenBank/DDBJ databases">
        <title>Genome assembly of Pristionchus species.</title>
        <authorList>
            <person name="Yoshida K."/>
            <person name="Sommer R.J."/>
        </authorList>
    </citation>
    <scope>NUCLEOTIDE SEQUENCE</scope>
    <source>
        <strain evidence="7">RS5133</strain>
    </source>
</reference>
<keyword evidence="4" id="KW-0067">ATP-binding</keyword>